<sequence>MPPPTRYFDHDPLTHNLYVAASSVVRRLQPHPVIDPGSTNSSCIYHESTELVRLTSEISSIHYLSASGAMVATSLGGTRPPVIYLSDPDHDGPYIGEQITPVSATTIYTSAPLPSAPSTPNSVAANATEHVAVAASRELMMLSRGQSSTWNASIINKAPSDILSLEWLSDTTLAYGLRDGNIHIYDRRSGGSTKVLWHPTPATHLRRADDFTRLVCKGLQNTLMLYDMRMAKAEQVKPPPRKKQRYDFWQPQWKHSQALITFPYVNEDDNELGIDVHARLGLVAAADEDAKVSLWSLWDGDKVKEFPKAHRKYGQGVGKTRCLRFIEDDGGSGGVSLWSVRDGNIVRFGW</sequence>
<dbReference type="EMBL" id="ML986601">
    <property type="protein sequence ID" value="KAF2266093.1"/>
    <property type="molecule type" value="Genomic_DNA"/>
</dbReference>
<dbReference type="InterPro" id="IPR036322">
    <property type="entry name" value="WD40_repeat_dom_sf"/>
</dbReference>
<reference evidence="4" key="1">
    <citation type="journal article" date="2020" name="Stud. Mycol.">
        <title>101 Dothideomycetes genomes: A test case for predicting lifestyles and emergence of pathogens.</title>
        <authorList>
            <person name="Haridas S."/>
            <person name="Albert R."/>
            <person name="Binder M."/>
            <person name="Bloem J."/>
            <person name="LaButti K."/>
            <person name="Salamov A."/>
            <person name="Andreopoulos B."/>
            <person name="Baker S."/>
            <person name="Barry K."/>
            <person name="Bills G."/>
            <person name="Bluhm B."/>
            <person name="Cannon C."/>
            <person name="Castanera R."/>
            <person name="Culley D."/>
            <person name="Daum C."/>
            <person name="Ezra D."/>
            <person name="Gonzalez J."/>
            <person name="Henrissat B."/>
            <person name="Kuo A."/>
            <person name="Liang C."/>
            <person name="Lipzen A."/>
            <person name="Lutzoni F."/>
            <person name="Magnuson J."/>
            <person name="Mondo S."/>
            <person name="Nolan M."/>
            <person name="Ohm R."/>
            <person name="Pangilinan J."/>
            <person name="Park H.-J."/>
            <person name="Ramirez L."/>
            <person name="Alfaro M."/>
            <person name="Sun H."/>
            <person name="Tritt A."/>
            <person name="Yoshinaga Y."/>
            <person name="Zwiers L.-H."/>
            <person name="Turgeon B."/>
            <person name="Goodwin S."/>
            <person name="Spatafora J."/>
            <person name="Crous P."/>
            <person name="Grigoriev I."/>
        </authorList>
    </citation>
    <scope>NUCLEOTIDE SEQUENCE [LARGE SCALE GENOMIC DNA]</scope>
    <source>
        <strain evidence="4">CBS 304.66</strain>
    </source>
</reference>
<dbReference type="Proteomes" id="UP000800093">
    <property type="component" value="Unassembled WGS sequence"/>
</dbReference>
<dbReference type="InterPro" id="IPR052254">
    <property type="entry name" value="CUL4-DDB1_E3_ligase_receptor"/>
</dbReference>
<evidence type="ECO:0008006" key="5">
    <source>
        <dbReference type="Google" id="ProtNLM"/>
    </source>
</evidence>
<dbReference type="OrthoDB" id="128867at2759"/>
<gene>
    <name evidence="3" type="ORF">CC78DRAFT_531954</name>
</gene>
<dbReference type="InterPro" id="IPR015943">
    <property type="entry name" value="WD40/YVTN_repeat-like_dom_sf"/>
</dbReference>
<dbReference type="Gene3D" id="2.130.10.10">
    <property type="entry name" value="YVTN repeat-like/Quinoprotein amine dehydrogenase"/>
    <property type="match status" value="1"/>
</dbReference>
<name>A0A9P4KCG0_9PLEO</name>
<dbReference type="PANTHER" id="PTHR44472:SF1">
    <property type="entry name" value="DDB1 AND CUL4 ASSOCIATED FACTOR 4"/>
    <property type="match status" value="1"/>
</dbReference>
<dbReference type="PANTHER" id="PTHR44472">
    <property type="entry name" value="DDB1- AND CUL4-ASSOCIATED FACTOR 4-RELATED"/>
    <property type="match status" value="1"/>
</dbReference>
<dbReference type="GO" id="GO:0080008">
    <property type="term" value="C:Cul4-RING E3 ubiquitin ligase complex"/>
    <property type="evidence" value="ECO:0007669"/>
    <property type="project" value="TreeGrafter"/>
</dbReference>
<protein>
    <recommendedName>
        <fullName evidence="5">WD40 repeat-like protein</fullName>
    </recommendedName>
</protein>
<dbReference type="AlphaFoldDB" id="A0A9P4KCG0"/>
<evidence type="ECO:0000313" key="4">
    <source>
        <dbReference type="Proteomes" id="UP000800093"/>
    </source>
</evidence>
<keyword evidence="2" id="KW-0677">Repeat</keyword>
<organism evidence="3 4">
    <name type="scientific">Lojkania enalia</name>
    <dbReference type="NCBI Taxonomy" id="147567"/>
    <lineage>
        <taxon>Eukaryota</taxon>
        <taxon>Fungi</taxon>
        <taxon>Dikarya</taxon>
        <taxon>Ascomycota</taxon>
        <taxon>Pezizomycotina</taxon>
        <taxon>Dothideomycetes</taxon>
        <taxon>Pleosporomycetidae</taxon>
        <taxon>Pleosporales</taxon>
        <taxon>Pleosporales incertae sedis</taxon>
        <taxon>Lojkania</taxon>
    </lineage>
</organism>
<dbReference type="SUPFAM" id="SSF50978">
    <property type="entry name" value="WD40 repeat-like"/>
    <property type="match status" value="1"/>
</dbReference>
<keyword evidence="4" id="KW-1185">Reference proteome</keyword>
<evidence type="ECO:0000256" key="1">
    <source>
        <dbReference type="ARBA" id="ARBA00022574"/>
    </source>
</evidence>
<evidence type="ECO:0000313" key="3">
    <source>
        <dbReference type="EMBL" id="KAF2266093.1"/>
    </source>
</evidence>
<proteinExistence type="predicted"/>
<keyword evidence="1" id="KW-0853">WD repeat</keyword>
<comment type="caution">
    <text evidence="3">The sequence shown here is derived from an EMBL/GenBank/DDBJ whole genome shotgun (WGS) entry which is preliminary data.</text>
</comment>
<accession>A0A9P4KCG0</accession>
<evidence type="ECO:0000256" key="2">
    <source>
        <dbReference type="ARBA" id="ARBA00022737"/>
    </source>
</evidence>